<keyword evidence="4" id="KW-1133">Transmembrane helix</keyword>
<feature type="transmembrane region" description="Helical" evidence="4">
    <location>
        <begin position="294"/>
        <end position="314"/>
    </location>
</feature>
<keyword evidence="9" id="KW-1185">Reference proteome</keyword>
<evidence type="ECO:0000313" key="9">
    <source>
        <dbReference type="Proteomes" id="UP000435177"/>
    </source>
</evidence>
<proteinExistence type="predicted"/>
<feature type="domain" description="HTH araC/xylS-type" evidence="5">
    <location>
        <begin position="655"/>
        <end position="754"/>
    </location>
</feature>
<dbReference type="RefSeq" id="WP_095265118.1">
    <property type="nucleotide sequence ID" value="NZ_NPBY01000030.1"/>
</dbReference>
<evidence type="ECO:0000259" key="5">
    <source>
        <dbReference type="PROSITE" id="PS01124"/>
    </source>
</evidence>
<dbReference type="AlphaFoldDB" id="A0A268EWB5"/>
<comment type="caution">
    <text evidence="7">The sequence shown here is derived from an EMBL/GenBank/DDBJ whole genome shotgun (WGS) entry which is preliminary data.</text>
</comment>
<reference evidence="7 8" key="1">
    <citation type="submission" date="2017-07" db="EMBL/GenBank/DDBJ databases">
        <title>Isolation and whole genome analysis of endospore-forming bacteria from heroin.</title>
        <authorList>
            <person name="Kalinowski J."/>
            <person name="Ahrens B."/>
            <person name="Al-Dilaimi A."/>
            <person name="Winkler A."/>
            <person name="Wibberg D."/>
            <person name="Schleenbecker U."/>
            <person name="Ruckert C."/>
            <person name="Wolfel R."/>
            <person name="Grass G."/>
        </authorList>
    </citation>
    <scope>NUCLEOTIDE SEQUENCE [LARGE SCALE GENOMIC DNA]</scope>
    <source>
        <strain evidence="7 8">7537-G1</strain>
    </source>
</reference>
<evidence type="ECO:0000256" key="4">
    <source>
        <dbReference type="SAM" id="Phobius"/>
    </source>
</evidence>
<dbReference type="Proteomes" id="UP000215596">
    <property type="component" value="Unassembled WGS sequence"/>
</dbReference>
<dbReference type="OrthoDB" id="2647120at2"/>
<evidence type="ECO:0000256" key="2">
    <source>
        <dbReference type="ARBA" id="ARBA00023125"/>
    </source>
</evidence>
<dbReference type="EMBL" id="NPBY01000030">
    <property type="protein sequence ID" value="PAD77418.1"/>
    <property type="molecule type" value="Genomic_DNA"/>
</dbReference>
<dbReference type="Pfam" id="PF12833">
    <property type="entry name" value="HTH_18"/>
    <property type="match status" value="1"/>
</dbReference>
<dbReference type="GO" id="GO:0043565">
    <property type="term" value="F:sequence-specific DNA binding"/>
    <property type="evidence" value="ECO:0007669"/>
    <property type="project" value="InterPro"/>
</dbReference>
<accession>A0A268EWB5</accession>
<dbReference type="InterPro" id="IPR009057">
    <property type="entry name" value="Homeodomain-like_sf"/>
</dbReference>
<dbReference type="PROSITE" id="PS00041">
    <property type="entry name" value="HTH_ARAC_FAMILY_1"/>
    <property type="match status" value="1"/>
</dbReference>
<organism evidence="7 8">
    <name type="scientific">Paenibacillus campinasensis</name>
    <dbReference type="NCBI Taxonomy" id="66347"/>
    <lineage>
        <taxon>Bacteria</taxon>
        <taxon>Bacillati</taxon>
        <taxon>Bacillota</taxon>
        <taxon>Bacilli</taxon>
        <taxon>Bacillales</taxon>
        <taxon>Paenibacillaceae</taxon>
        <taxon>Paenibacillus</taxon>
    </lineage>
</organism>
<keyword evidence="2" id="KW-0238">DNA-binding</keyword>
<dbReference type="PANTHER" id="PTHR43280">
    <property type="entry name" value="ARAC-FAMILY TRANSCRIPTIONAL REGULATOR"/>
    <property type="match status" value="1"/>
</dbReference>
<reference evidence="6 9" key="2">
    <citation type="submission" date="2019-11" db="EMBL/GenBank/DDBJ databases">
        <title>Draft genome sequences of five Paenibacillus species of dairy origin.</title>
        <authorList>
            <person name="Olajide A.M."/>
            <person name="Chen S."/>
            <person name="Lapointe G."/>
        </authorList>
    </citation>
    <scope>NUCLEOTIDE SEQUENCE [LARGE SCALE GENOMIC DNA]</scope>
    <source>
        <strain evidence="6 9">3CS1</strain>
    </source>
</reference>
<evidence type="ECO:0000313" key="6">
    <source>
        <dbReference type="EMBL" id="MUG68460.1"/>
    </source>
</evidence>
<evidence type="ECO:0000313" key="7">
    <source>
        <dbReference type="EMBL" id="PAD77418.1"/>
    </source>
</evidence>
<dbReference type="GO" id="GO:0003700">
    <property type="term" value="F:DNA-binding transcription factor activity"/>
    <property type="evidence" value="ECO:0007669"/>
    <property type="project" value="InterPro"/>
</dbReference>
<dbReference type="EMBL" id="WOAA01000027">
    <property type="protein sequence ID" value="MUG68460.1"/>
    <property type="molecule type" value="Genomic_DNA"/>
</dbReference>
<evidence type="ECO:0000256" key="1">
    <source>
        <dbReference type="ARBA" id="ARBA00023015"/>
    </source>
</evidence>
<protein>
    <submittedName>
        <fullName evidence="7">AraC family transcriptional regulator</fullName>
    </submittedName>
    <submittedName>
        <fullName evidence="6">Helix-turn-helix domain-containing protein</fullName>
    </submittedName>
</protein>
<keyword evidence="1" id="KW-0805">Transcription regulation</keyword>
<keyword evidence="3" id="KW-0804">Transcription</keyword>
<sequence length="769" mass="87988">MKWNHFKSKLLLKYTLSYISIFLIPLVILTFIIYQNATDTLRSEIEHTNVNQLTQAMTVIDERMKELHEIASRIAYDGQLTPYLVHHPYYSRDAISTLEKYKATSSIINELFLYFRGEDLIYSAKGLEDLSVFLGRYKFHSWKKEDFINDLNNVRFPTMRPSELVDRNGQLQQSLMAYLVPITPNKPYPHGTVMYLIPESSLTGLIDSILTDYQGMTYIFDDNGHVLAANRHGEPVTPDEVNALYQLTSGIHSITLNQEQHSVVSVKSEDNGWTYVTAMPSKQFQERILHIRTFILLVFSVVVVMGTLIAILLARRQYHPISDLMEIVKLKTLTERSSEPPASNELDWIKKTLHNYIKRIDIQEPYARNQYLLMLLKYGHSRDYTAEVQSMLGIRFPHSHYFVIHISWDQTAKAEPHDAELQEEPVPSIVPLFTDISIPEHAASAYGVELPQPEQLALIIGFDADNEDPSVLYERRVQIVEAVRSRIRSNSPVPLAIGVGTAYTSPEQLHQSYIEASSALDFCMLNNQESTGFFDKLSEVQDPAFWIPKDLLLKLNQSLKQGSYKVAAQTIHTAIASLKTEKIPVALLRCICFDIMNTMLKMASELGIHHVVKQLPQLTSFDSLEELEKKLNVLAAEICDHVERKSVYEENTLLNKIIAYIDENFTDYTLSLGTISAKFSISASYFSRSFKEKVGTNFSQYIWQKRMDEVIRQLIQTSDPLKDIITRVGYLDTPNFIRKFKKEMGCTPGQYRKQYGNSGAAELADDEED</sequence>
<evidence type="ECO:0000256" key="3">
    <source>
        <dbReference type="ARBA" id="ARBA00023163"/>
    </source>
</evidence>
<dbReference type="InterPro" id="IPR018060">
    <property type="entry name" value="HTH_AraC"/>
</dbReference>
<evidence type="ECO:0000313" key="8">
    <source>
        <dbReference type="Proteomes" id="UP000215596"/>
    </source>
</evidence>
<feature type="transmembrane region" description="Helical" evidence="4">
    <location>
        <begin position="12"/>
        <end position="34"/>
    </location>
</feature>
<name>A0A268EWB5_9BACL</name>
<dbReference type="SMART" id="SM00342">
    <property type="entry name" value="HTH_ARAC"/>
    <property type="match status" value="1"/>
</dbReference>
<dbReference type="InterPro" id="IPR018062">
    <property type="entry name" value="HTH_AraC-typ_CS"/>
</dbReference>
<dbReference type="PANTHER" id="PTHR43280:SF2">
    <property type="entry name" value="HTH-TYPE TRANSCRIPTIONAL REGULATOR EXSA"/>
    <property type="match status" value="1"/>
</dbReference>
<keyword evidence="4" id="KW-0472">Membrane</keyword>
<dbReference type="PROSITE" id="PS01124">
    <property type="entry name" value="HTH_ARAC_FAMILY_2"/>
    <property type="match status" value="1"/>
</dbReference>
<dbReference type="Gene3D" id="1.10.10.60">
    <property type="entry name" value="Homeodomain-like"/>
    <property type="match status" value="2"/>
</dbReference>
<dbReference type="InterPro" id="IPR041522">
    <property type="entry name" value="CdaR_GGDEF"/>
</dbReference>
<keyword evidence="4" id="KW-0812">Transmembrane</keyword>
<dbReference type="SUPFAM" id="SSF46689">
    <property type="entry name" value="Homeodomain-like"/>
    <property type="match status" value="2"/>
</dbReference>
<dbReference type="Proteomes" id="UP000435177">
    <property type="component" value="Unassembled WGS sequence"/>
</dbReference>
<dbReference type="Pfam" id="PF17853">
    <property type="entry name" value="GGDEF_2"/>
    <property type="match status" value="1"/>
</dbReference>
<gene>
    <name evidence="7" type="ORF">CHH67_10020</name>
    <name evidence="6" type="ORF">GNP94_21020</name>
</gene>